<protein>
    <submittedName>
        <fullName evidence="1">Uncharacterized protein</fullName>
    </submittedName>
</protein>
<evidence type="ECO:0000313" key="1">
    <source>
        <dbReference type="EMBL" id="JAH98276.1"/>
    </source>
</evidence>
<reference evidence="1" key="2">
    <citation type="journal article" date="2015" name="Fish Shellfish Immunol.">
        <title>Early steps in the European eel (Anguilla anguilla)-Vibrio vulnificus interaction in the gills: Role of the RtxA13 toxin.</title>
        <authorList>
            <person name="Callol A."/>
            <person name="Pajuelo D."/>
            <person name="Ebbesson L."/>
            <person name="Teles M."/>
            <person name="MacKenzie S."/>
            <person name="Amaro C."/>
        </authorList>
    </citation>
    <scope>NUCLEOTIDE SEQUENCE</scope>
</reference>
<accession>A0A0E9X773</accession>
<proteinExistence type="predicted"/>
<organism evidence="1">
    <name type="scientific">Anguilla anguilla</name>
    <name type="common">European freshwater eel</name>
    <name type="synonym">Muraena anguilla</name>
    <dbReference type="NCBI Taxonomy" id="7936"/>
    <lineage>
        <taxon>Eukaryota</taxon>
        <taxon>Metazoa</taxon>
        <taxon>Chordata</taxon>
        <taxon>Craniata</taxon>
        <taxon>Vertebrata</taxon>
        <taxon>Euteleostomi</taxon>
        <taxon>Actinopterygii</taxon>
        <taxon>Neopterygii</taxon>
        <taxon>Teleostei</taxon>
        <taxon>Anguilliformes</taxon>
        <taxon>Anguillidae</taxon>
        <taxon>Anguilla</taxon>
    </lineage>
</organism>
<sequence length="67" mass="7925">MCCPKWSFCICIDPKGYRALHEKKFEHPANEKLKDINRNCPDLVRFETSIVQNPYSALYHGELCYLF</sequence>
<name>A0A0E9X773_ANGAN</name>
<reference evidence="1" key="1">
    <citation type="submission" date="2014-11" db="EMBL/GenBank/DDBJ databases">
        <authorList>
            <person name="Amaro Gonzalez C."/>
        </authorList>
    </citation>
    <scope>NUCLEOTIDE SEQUENCE</scope>
</reference>
<dbReference type="EMBL" id="GBXM01010301">
    <property type="protein sequence ID" value="JAH98276.1"/>
    <property type="molecule type" value="Transcribed_RNA"/>
</dbReference>
<dbReference type="AlphaFoldDB" id="A0A0E9X773"/>